<gene>
    <name evidence="7" type="ORF">PLOB_00031466</name>
</gene>
<dbReference type="Pfam" id="PF13445">
    <property type="entry name" value="zf-RING_UBOX"/>
    <property type="match status" value="1"/>
</dbReference>
<protein>
    <recommendedName>
        <fullName evidence="6">RING-type domain-containing protein</fullName>
    </recommendedName>
</protein>
<dbReference type="InterPro" id="IPR013083">
    <property type="entry name" value="Znf_RING/FYVE/PHD"/>
</dbReference>
<evidence type="ECO:0000256" key="2">
    <source>
        <dbReference type="ARBA" id="ARBA00022771"/>
    </source>
</evidence>
<evidence type="ECO:0000313" key="8">
    <source>
        <dbReference type="Proteomes" id="UP001159405"/>
    </source>
</evidence>
<evidence type="ECO:0000259" key="6">
    <source>
        <dbReference type="PROSITE" id="PS50089"/>
    </source>
</evidence>
<dbReference type="PANTHER" id="PTHR25462">
    <property type="entry name" value="BONUS, ISOFORM C-RELATED"/>
    <property type="match status" value="1"/>
</dbReference>
<dbReference type="Proteomes" id="UP001159405">
    <property type="component" value="Unassembled WGS sequence"/>
</dbReference>
<dbReference type="SUPFAM" id="SSF57850">
    <property type="entry name" value="RING/U-box"/>
    <property type="match status" value="1"/>
</dbReference>
<feature type="coiled-coil region" evidence="5">
    <location>
        <begin position="213"/>
        <end position="240"/>
    </location>
</feature>
<dbReference type="EMBL" id="CALNXK010000040">
    <property type="protein sequence ID" value="CAH3124698.1"/>
    <property type="molecule type" value="Genomic_DNA"/>
</dbReference>
<dbReference type="PROSITE" id="PS50089">
    <property type="entry name" value="ZF_RING_2"/>
    <property type="match status" value="1"/>
</dbReference>
<name>A0ABN8NX58_9CNID</name>
<dbReference type="PROSITE" id="PS00518">
    <property type="entry name" value="ZF_RING_1"/>
    <property type="match status" value="1"/>
</dbReference>
<evidence type="ECO:0000256" key="4">
    <source>
        <dbReference type="PROSITE-ProRule" id="PRU00175"/>
    </source>
</evidence>
<dbReference type="SUPFAM" id="SSF50978">
    <property type="entry name" value="WD40 repeat-like"/>
    <property type="match status" value="1"/>
</dbReference>
<dbReference type="InterPro" id="IPR017907">
    <property type="entry name" value="Znf_RING_CS"/>
</dbReference>
<sequence length="356" mass="40176">MAAKGSDFAAFVGNEIACPVCLEIFDDPKCLPTCAHNVCLKCLGKIVRQNPRSTEVQCPECRKKSQIPPLGVAAFPTNHLLKRLIENSPIQKERRAFGEAVQRWREQMNEISKDFEKLKEVHAKVFEESKIKMKDQIRAEAKRLAKRIETEEKKLLSQVDASFKEMASQSPFDLKCAEVKQLCRKVSISLDVADKTKDENDVKEFQRSKGRCETQCQDSLQSLKAEVTKLQNNNGRLVSMALDAVHDSLVCGSDKNSVIVVKSDGRVISTFPMGGSLNAIALCKGCDNLVACFHEKKFIQILSHREENGQNLDINSNWSVENKWTKITTKKPVYHRYLRTEPLQDENGSLSAVYKE</sequence>
<evidence type="ECO:0000256" key="3">
    <source>
        <dbReference type="ARBA" id="ARBA00022833"/>
    </source>
</evidence>
<dbReference type="Gene3D" id="3.30.40.10">
    <property type="entry name" value="Zinc/RING finger domain, C3HC4 (zinc finger)"/>
    <property type="match status" value="1"/>
</dbReference>
<evidence type="ECO:0000313" key="7">
    <source>
        <dbReference type="EMBL" id="CAH3124698.1"/>
    </source>
</evidence>
<keyword evidence="3" id="KW-0862">Zinc</keyword>
<evidence type="ECO:0000256" key="1">
    <source>
        <dbReference type="ARBA" id="ARBA00022723"/>
    </source>
</evidence>
<keyword evidence="5" id="KW-0175">Coiled coil</keyword>
<dbReference type="SMART" id="SM00184">
    <property type="entry name" value="RING"/>
    <property type="match status" value="1"/>
</dbReference>
<dbReference type="InterPro" id="IPR036322">
    <property type="entry name" value="WD40_repeat_dom_sf"/>
</dbReference>
<comment type="caution">
    <text evidence="7">The sequence shown here is derived from an EMBL/GenBank/DDBJ whole genome shotgun (WGS) entry which is preliminary data.</text>
</comment>
<organism evidence="7 8">
    <name type="scientific">Porites lobata</name>
    <dbReference type="NCBI Taxonomy" id="104759"/>
    <lineage>
        <taxon>Eukaryota</taxon>
        <taxon>Metazoa</taxon>
        <taxon>Cnidaria</taxon>
        <taxon>Anthozoa</taxon>
        <taxon>Hexacorallia</taxon>
        <taxon>Scleractinia</taxon>
        <taxon>Fungiina</taxon>
        <taxon>Poritidae</taxon>
        <taxon>Porites</taxon>
    </lineage>
</organism>
<dbReference type="InterPro" id="IPR027370">
    <property type="entry name" value="Znf-RING_euk"/>
</dbReference>
<accession>A0ABN8NX58</accession>
<dbReference type="InterPro" id="IPR047153">
    <property type="entry name" value="TRIM45/56/19-like"/>
</dbReference>
<keyword evidence="1" id="KW-0479">Metal-binding</keyword>
<evidence type="ECO:0000256" key="5">
    <source>
        <dbReference type="SAM" id="Coils"/>
    </source>
</evidence>
<feature type="coiled-coil region" evidence="5">
    <location>
        <begin position="101"/>
        <end position="158"/>
    </location>
</feature>
<feature type="domain" description="RING-type" evidence="6">
    <location>
        <begin position="18"/>
        <end position="62"/>
    </location>
</feature>
<dbReference type="InterPro" id="IPR001841">
    <property type="entry name" value="Znf_RING"/>
</dbReference>
<keyword evidence="2 4" id="KW-0863">Zinc-finger</keyword>
<keyword evidence="8" id="KW-1185">Reference proteome</keyword>
<proteinExistence type="predicted"/>
<reference evidence="7 8" key="1">
    <citation type="submission" date="2022-05" db="EMBL/GenBank/DDBJ databases">
        <authorList>
            <consortium name="Genoscope - CEA"/>
            <person name="William W."/>
        </authorList>
    </citation>
    <scope>NUCLEOTIDE SEQUENCE [LARGE SCALE GENOMIC DNA]</scope>
</reference>
<dbReference type="PANTHER" id="PTHR25462:SF300">
    <property type="entry name" value="RING-TYPE DOMAIN-CONTAINING PROTEIN"/>
    <property type="match status" value="1"/>
</dbReference>